<organism evidence="3 4">
    <name type="scientific">Phytophthora fragariae</name>
    <dbReference type="NCBI Taxonomy" id="53985"/>
    <lineage>
        <taxon>Eukaryota</taxon>
        <taxon>Sar</taxon>
        <taxon>Stramenopiles</taxon>
        <taxon>Oomycota</taxon>
        <taxon>Peronosporomycetes</taxon>
        <taxon>Peronosporales</taxon>
        <taxon>Peronosporaceae</taxon>
        <taxon>Phytophthora</taxon>
    </lineage>
</organism>
<dbReference type="Pfam" id="PF00041">
    <property type="entry name" value="fn3"/>
    <property type="match status" value="1"/>
</dbReference>
<evidence type="ECO:0000313" key="4">
    <source>
        <dbReference type="Proteomes" id="UP000486351"/>
    </source>
</evidence>
<keyword evidence="1" id="KW-0677">Repeat</keyword>
<gene>
    <name evidence="3" type="ORF">PF008_g22580</name>
</gene>
<dbReference type="CDD" id="cd00063">
    <property type="entry name" value="FN3"/>
    <property type="match status" value="5"/>
</dbReference>
<feature type="non-terminal residue" evidence="3">
    <location>
        <position position="1"/>
    </location>
</feature>
<feature type="non-terminal residue" evidence="3">
    <location>
        <position position="3459"/>
    </location>
</feature>
<dbReference type="SMART" id="SM00060">
    <property type="entry name" value="FN3"/>
    <property type="match status" value="5"/>
</dbReference>
<dbReference type="SUPFAM" id="SSF49265">
    <property type="entry name" value="Fibronectin type III"/>
    <property type="match status" value="3"/>
</dbReference>
<name>A0A6G0QTY7_9STRA</name>
<sequence length="3459" mass="364436">TCSQPPPPQSVTASVVDGTTLQVDWSASAVNGDACSVDKYKIEWYRAEGTQEQQTITTSAGKGLPEIQRLVNFADSRTLSGYFKLSFGGEVTENLRWDAEAIGLNSVKERLERLSTVGTVDVSKQESTRVVGGFLVTATGTTVTSTIAYTNLAASDKIWIAGNQRSIVALATPTTFTIDTALEVTVPVPVFKSAFGFEWKITFLAGHVGPQEMIQVSPSDSWTGNNPGILVDSIQKGIQPISGTFRVAFASGGISDTTPPLPHNISAVDLQTALEGLVTLGAVNVTRSANGYGYNWVVTFLSEVKNDVSLLSVDGTELQGPGARILAARTLAGTQPALYCEQNGATGVPAEVAMPGKLRYVIQSLKTGQTYAIRVRAHNNEGYGYAMSISPSFQIPRSTPSAPQNVELLVLSSKYLKLRWSSPSNDGGTTILGYRIQWDTAGTFPNVNTPNYDYQTVVSVSSTDTGPYFYNILAPIVTTYYVRVLALNDQGDGPYATPAKYARPVNRTPGRVEDATATVLSSYAILVEWNASSTNEYYYGGDGGLPITQYMIEWDTSPAFNSPAEFGLVDGKIRSFIIGGDDAITGVRSDILVAGSSYSIRITAFNAKGSGAPQPTAPSSVVVTNQPPSAPQNLTLSVISATSVRAGWTNPLFDGGSSLKSYQIEWDEQDDFSSGQSSSATIPIVREMQSVTLQSDVVNEEQFVDVTVEVVNEEQEVRSTFTGVDEIQVITTTNQAVVDEVQKVVTSAKDGNEIQELRLDDDDIDEIQAIRTTVTEGFEVQDVKVGVERVSEVQSITLVFTGGVGNMGSVTGTFYLTFDSTVCTYCLPTKKHSVDTGDLLSSLQNSDNTTAAGTMKTELEGLDNIDSVAVSRTSTTSGANTGDDLTYTYLVTFTGNDVGGDVPLLSAGGTITFNGNTITPVIQQEIQGNEPDFDATQPPAYSLISITYTCEAYSNPNDASTFSTACTPTDTVCDACVTDFDGSTFTVIGDVTALVTQGTNLIAGVCSFEADSVVYTTTTAIGITTDDPGALCSNFAGQAFSLYKAPQRVASSIPIKLAAAMAADGGDVQGYLAPVIDTVTVQRNFAVSSDFVGAIYSVMFAKRSGTLPFLECDASSITPLQLGTAVYCSVTRTTVGSVLTGTFKVGLISQDDTDVNNPNAAYAPGLAVYSADIPWDASESVMKAALEAVDQRVGKLVFGTVDVTRSVYSPTGNKWSGGFSWQITFTSRPWDIPTITVDGTGLKSSDDSIYTTQLTAGDAASPLLNPNVACRNGNQIGGTMAITFAGVTATCTIGVDTSLDTLDQSVEDTKLEHFFINDLKIPTITIMRSAASQALGFNWTITFIDDSTGGDVESLVLATQLTSTTGSNNGRTFVDEVLKGNELAGAFQLVFNGETTGPILAGADASAMQAQLNSLRSIKPSSVIVSRGPPTSDQVLGYTWFITFHSSVWADPTIDHSAGIDGNWKGAAAAWDAVWETGYSKAWGRQVGHPSLIQCDKSSLITTTTDGSQVCNTSVVTQGVGPLAGTFSVSLDSRLSTHLAVHSSETSDPIAHNAWSTKEESGHSGTSVEEILEKMANVGDVDVSRSLVDPTNGGYEWTVTFLRDASNTTHPCEQLETLADGTQLCNSPGNVPQMATTESQLKGSNPHATVSTTQTGAILRGAFTDFKVLGDAGVAQRYSVSVSCTNTAVSNAPCTITTFTIQSGISTIQTTLLANDMFIVGAFTSCVFQVVDVTPPNINVKSLDCAALNSGNTATPLGLSILMPWNADGSLVKRVLEAAATKAGRKVIVQKTVHGKYGEMSWLVHFISNPSYTPLGAGNLPLITTTFVPETPLNGNPIGVSEVTRGSDGLSGSFFLDFHSSFGLREMAFNEDPTRLERKLNEMDTIGRVTVERYEYPSVDTGCTDSLCSGGWDDQPVENPGTRGGYRWRIRFLRVTGEYEGVTFPPGSGNLDEFSTDYLTSLNGNGRLVEVYTNTAGSLPILGTFMLSTSTAQTPSLLYSSTASAVKQGIEAMDLFGQVDVTQGYLLTQKIPGVTASIARDDVSAAIRGVDDIRQLISPTDVIRFGSSSPDNLVGSNGDTPFATSSATSSVTVGALSPIVVAASPASTKLLYPGMQLRIDGLAYEVQRSGHEIQTITTAIPTSSWSAKQGTYYYALTFSRAGITYGPTGCFPANEEAADLQAALLTLMNANAGDVLVSRSSPVTTATTTGYVYTVYFFGDALTGDVAALQTSPKTTGGASCTGVTGSSVTVGVVTQGGNLPHQRLSQATDSGQVIDTNGYYKMSLNGKETDCLLWGAAASDLETALETKLNTGEVIVTRRGGGISQTELQRLRMTADAEVTSDTTGLFQLQFTLQGQSAATNCIGYGVSAASLQKELNALSNLNIAVDHINVTRDGDGSSTWGFGYEYLINFRGPVAGGYSPVVGNVALLEIVNVGQSPCSSTAIGGHPALIMETVRQGSPGYTYDIFFMDYTATATVPLLWLQHEGQGSVCTTGWVHNGGSVRRASMEMIDFGGSSEIQVLTIYNKNAAGRFQLSFLGQTTTCLSFSAAGSGVQDALNALTTIGTDGVAVTRDSDVKVALNGYIHRITFVGDLVTGNMPLLAVQEADATCLNPGPTTKATMGMDTQGGINSGEFALTSFYNGEAPGVPHTAYSISQQFSVMSEQFEVQQLIVTNPTNTAASYTLTLLNQPTRTIPWDASESTLEAALTVTGVTAGDITVSRRQDASLAPQGFVYTIYFSGASVAGNLQPLATGTLTNLVASNIQVSVIRDGANGVPSFTSDSIPLALPDNPDVGSSYLSSATSLDVFKVNGFLWTIKFKSSLGNIPKLGKQTKSLTGGTMAITDDFIPGSASNSYVISNLLAGINYYVHVAAMTDIGTGPFTASGSIMPSGTASAVQNIAAGYAVFEREVQEVRLAASHITEIQEITTEAASIAEVQTLRTYASPAQCATGSCIRGSFAFRVPTVQTVTISAQAAITAGTFTLLFTRQIADPANAGWFKSIGAKSAAIAWNADASDVEAALAAVNNGAVTASDIVVTRDGDASEEFDYGYVFQITFIGNNVAGETSQITCGDVGFTTTGSAPYNCGVTMETDIAMGTDTAVQQVVVKASKTLVAGSYSLRFNHLGARKTSGCIPFDASASIMDAALEAMDNIDKVFVTRSRDATVAPNGFIYQIFFHGNGVYGDVNLLEPVGCTTFQTQEKNALTAVGVNDQVLISMVDYGGFNASNTFVNAASATAAQLTADLDQLPVFGDVLVSQSLVDEQGGYIWTVAFKDSEGNLPQFICAVETTFTAATGSGCETDTLTDGNVLSGSFLIEASAPIPFDADAGTMKTALEAMSWVGTVQVKQSAPSPQQGYTWTITFLDYKGDVPTLLVTSSLVGTGSQISVQEVRKGNALGGNFTLTYSSSVTDPIDYDAPAMAAAVNPDGSSLQEKLEALDVVGRVSVQRSGPDTEGGFSW</sequence>
<dbReference type="InterPro" id="IPR036116">
    <property type="entry name" value="FN3_sf"/>
</dbReference>
<evidence type="ECO:0000259" key="2">
    <source>
        <dbReference type="PROSITE" id="PS50853"/>
    </source>
</evidence>
<feature type="domain" description="Fibronectin type-III" evidence="2">
    <location>
        <begin position="630"/>
        <end position="736"/>
    </location>
</feature>
<dbReference type="PANTHER" id="PTHR13817:SF166">
    <property type="entry name" value="NEURONAL IGCAM-RELATED"/>
    <property type="match status" value="1"/>
</dbReference>
<dbReference type="InterPro" id="IPR050964">
    <property type="entry name" value="Striated_Muscle_Regulatory"/>
</dbReference>
<dbReference type="EMBL" id="QXFY01002156">
    <property type="protein sequence ID" value="KAE9302068.1"/>
    <property type="molecule type" value="Genomic_DNA"/>
</dbReference>
<dbReference type="InterPro" id="IPR003961">
    <property type="entry name" value="FN3_dom"/>
</dbReference>
<dbReference type="PANTHER" id="PTHR13817">
    <property type="entry name" value="TITIN"/>
    <property type="match status" value="1"/>
</dbReference>
<dbReference type="Gene3D" id="2.60.40.10">
    <property type="entry name" value="Immunoglobulins"/>
    <property type="match status" value="4"/>
</dbReference>
<proteinExistence type="predicted"/>
<reference evidence="3 4" key="1">
    <citation type="submission" date="2018-09" db="EMBL/GenBank/DDBJ databases">
        <title>Genomic investigation of the strawberry pathogen Phytophthora fragariae indicates pathogenicity is determined by transcriptional variation in three key races.</title>
        <authorList>
            <person name="Adams T.M."/>
            <person name="Armitage A.D."/>
            <person name="Sobczyk M.K."/>
            <person name="Bates H.J."/>
            <person name="Dunwell J.M."/>
            <person name="Nellist C.F."/>
            <person name="Harrison R.J."/>
        </authorList>
    </citation>
    <scope>NUCLEOTIDE SEQUENCE [LARGE SCALE GENOMIC DNA]</scope>
    <source>
        <strain evidence="3 4">NOV-77</strain>
    </source>
</reference>
<evidence type="ECO:0000313" key="3">
    <source>
        <dbReference type="EMBL" id="KAE9302068.1"/>
    </source>
</evidence>
<evidence type="ECO:0000256" key="1">
    <source>
        <dbReference type="ARBA" id="ARBA00022737"/>
    </source>
</evidence>
<dbReference type="Proteomes" id="UP000486351">
    <property type="component" value="Unassembled WGS sequence"/>
</dbReference>
<dbReference type="InterPro" id="IPR013783">
    <property type="entry name" value="Ig-like_fold"/>
</dbReference>
<comment type="caution">
    <text evidence="3">The sequence shown here is derived from an EMBL/GenBank/DDBJ whole genome shotgun (WGS) entry which is preliminary data.</text>
</comment>
<protein>
    <recommendedName>
        <fullName evidence="2">Fibronectin type-III domain-containing protein</fullName>
    </recommendedName>
</protein>
<accession>A0A6G0QTY7</accession>
<dbReference type="PROSITE" id="PS50853">
    <property type="entry name" value="FN3"/>
    <property type="match status" value="2"/>
</dbReference>
<feature type="domain" description="Fibronectin type-III" evidence="2">
    <location>
        <begin position="402"/>
        <end position="511"/>
    </location>
</feature>